<name>A0A6J2KM31_BOMMA</name>
<feature type="binding site" evidence="2">
    <location>
        <position position="631"/>
    </location>
    <ligand>
        <name>FAD</name>
        <dbReference type="ChEBI" id="CHEBI:57692"/>
    </ligand>
</feature>
<dbReference type="Gene3D" id="3.50.50.60">
    <property type="entry name" value="FAD/NAD(P)-binding domain"/>
    <property type="match status" value="1"/>
</dbReference>
<feature type="binding site" evidence="2">
    <location>
        <position position="319"/>
    </location>
    <ligand>
        <name>FAD</name>
        <dbReference type="ChEBI" id="CHEBI:57692"/>
    </ligand>
</feature>
<comment type="similarity">
    <text evidence="1 3">Belongs to the GMC oxidoreductase family.</text>
</comment>
<comment type="cofactor">
    <cofactor evidence="2">
        <name>FAD</name>
        <dbReference type="ChEBI" id="CHEBI:57692"/>
    </cofactor>
</comment>
<dbReference type="RefSeq" id="XP_028043195.1">
    <property type="nucleotide sequence ID" value="XM_028187394.1"/>
</dbReference>
<accession>A0A6J2KM31</accession>
<dbReference type="SUPFAM" id="SSF54373">
    <property type="entry name" value="FAD-linked reductases, C-terminal domain"/>
    <property type="match status" value="1"/>
</dbReference>
<sequence>MSLTDNVYTRFLSTIVSNLKEKLGKMKHADWLQAYVSHGKMSAIVNAAADVLSGTAIAAATGSQVAWFVPMLVAAIAYYQYDRTDPEGRPTDVSDEILPEYDFIIVGAGSAGAVLANRLSEIGYWKILLLEAGGHETEISDVPLLAGYLQLSKLDWQYKTEPQGTSCLAMEGGRCNWPRGKVLGGSSVLNYMLYLRGNGRDYDTWEALGNKGWGYKDVLHYFKKSEDNKNPYLAQTPYHSTGGYLTVAEAPYQTPLVSSFIEGGLELGYMNRDINGENQTGFMVAQGTVRRGSRCSTSKAFLRSAKDRQNLHISMHSHVTKVLIDPRTKIAFGVEFIRDKMVHRIRARKEVILSAGTINSAQILMLSGIGPSEELAKHRIPVIQNLKVGSNLQDHIGLGGLAFMVNKEISIVEHRLHTVSTLMEYAVLGEGPLTIMGGVEGLAFVNTKYANASDDFPDIEFHFISGSTNSDGGEQIRKAHGLMENFYDAVFRPINNMDVWSIIPMLLRPRSKGFIRLRSANPYDYPYIYPNYLMDEMDVKTLVEGVKIAIALSRTQAFQQHGSVLNKHVFPACVSIKRYTDAYWECMIRQYTCTIYHPVGTAKMGPYWDPDAVVDPELRVYGIKGLRVIDGSIMPNLVSGNTNAPIIMIGEKGSDMIKEFWLNRRMSRYYI</sequence>
<dbReference type="PANTHER" id="PTHR11552">
    <property type="entry name" value="GLUCOSE-METHANOL-CHOLINE GMC OXIDOREDUCTASE"/>
    <property type="match status" value="1"/>
</dbReference>
<dbReference type="KEGG" id="bman:114252768"/>
<gene>
    <name evidence="6" type="primary">LOC114252768</name>
</gene>
<feature type="domain" description="Glucose-methanol-choline oxidoreductase N-terminal" evidence="4">
    <location>
        <begin position="180"/>
        <end position="203"/>
    </location>
</feature>
<evidence type="ECO:0000256" key="3">
    <source>
        <dbReference type="RuleBase" id="RU003968"/>
    </source>
</evidence>
<dbReference type="SUPFAM" id="SSF51905">
    <property type="entry name" value="FAD/NAD(P)-binding domain"/>
    <property type="match status" value="1"/>
</dbReference>
<dbReference type="Pfam" id="PF00732">
    <property type="entry name" value="GMC_oxred_N"/>
    <property type="match status" value="1"/>
</dbReference>
<dbReference type="GO" id="GO:0016614">
    <property type="term" value="F:oxidoreductase activity, acting on CH-OH group of donors"/>
    <property type="evidence" value="ECO:0007669"/>
    <property type="project" value="InterPro"/>
</dbReference>
<dbReference type="OrthoDB" id="269227at2759"/>
<keyword evidence="2 3" id="KW-0274">FAD</keyword>
<dbReference type="PANTHER" id="PTHR11552:SF227">
    <property type="entry name" value="GLUCOSE DEHYDROGENASE [FAD, QUINONE]-LIKE PROTEIN"/>
    <property type="match status" value="1"/>
</dbReference>
<evidence type="ECO:0000259" key="4">
    <source>
        <dbReference type="PROSITE" id="PS00623"/>
    </source>
</evidence>
<evidence type="ECO:0000256" key="2">
    <source>
        <dbReference type="PIRSR" id="PIRSR000137-2"/>
    </source>
</evidence>
<evidence type="ECO:0000313" key="5">
    <source>
        <dbReference type="Proteomes" id="UP000504629"/>
    </source>
</evidence>
<dbReference type="InterPro" id="IPR036188">
    <property type="entry name" value="FAD/NAD-bd_sf"/>
</dbReference>
<keyword evidence="3" id="KW-0285">Flavoprotein</keyword>
<proteinExistence type="inferred from homology"/>
<dbReference type="InterPro" id="IPR012132">
    <property type="entry name" value="GMC_OxRdtase"/>
</dbReference>
<evidence type="ECO:0000256" key="1">
    <source>
        <dbReference type="ARBA" id="ARBA00010790"/>
    </source>
</evidence>
<dbReference type="InterPro" id="IPR007867">
    <property type="entry name" value="GMC_OxRtase_C"/>
</dbReference>
<dbReference type="PIRSF" id="PIRSF000137">
    <property type="entry name" value="Alcohol_oxidase"/>
    <property type="match status" value="1"/>
</dbReference>
<dbReference type="PROSITE" id="PS00623">
    <property type="entry name" value="GMC_OXRED_1"/>
    <property type="match status" value="1"/>
</dbReference>
<dbReference type="Gene3D" id="3.30.560.10">
    <property type="entry name" value="Glucose Oxidase, domain 3"/>
    <property type="match status" value="1"/>
</dbReference>
<protein>
    <submittedName>
        <fullName evidence="6">Glucose dehydrogenase [FAD, quinone]-like</fullName>
    </submittedName>
</protein>
<organism evidence="5 6">
    <name type="scientific">Bombyx mandarina</name>
    <name type="common">Wild silk moth</name>
    <name type="synonym">Wild silkworm</name>
    <dbReference type="NCBI Taxonomy" id="7092"/>
    <lineage>
        <taxon>Eukaryota</taxon>
        <taxon>Metazoa</taxon>
        <taxon>Ecdysozoa</taxon>
        <taxon>Arthropoda</taxon>
        <taxon>Hexapoda</taxon>
        <taxon>Insecta</taxon>
        <taxon>Pterygota</taxon>
        <taxon>Neoptera</taxon>
        <taxon>Endopterygota</taxon>
        <taxon>Lepidoptera</taxon>
        <taxon>Glossata</taxon>
        <taxon>Ditrysia</taxon>
        <taxon>Bombycoidea</taxon>
        <taxon>Bombycidae</taxon>
        <taxon>Bombycinae</taxon>
        <taxon>Bombyx</taxon>
    </lineage>
</organism>
<dbReference type="Pfam" id="PF05199">
    <property type="entry name" value="GMC_oxred_C"/>
    <property type="match status" value="1"/>
</dbReference>
<evidence type="ECO:0000313" key="6">
    <source>
        <dbReference type="RefSeq" id="XP_028043195.1"/>
    </source>
</evidence>
<reference evidence="6" key="1">
    <citation type="submission" date="2025-08" db="UniProtKB">
        <authorList>
            <consortium name="RefSeq"/>
        </authorList>
    </citation>
    <scope>IDENTIFICATION</scope>
    <source>
        <tissue evidence="6">Silk gland</tissue>
    </source>
</reference>
<dbReference type="AlphaFoldDB" id="A0A6J2KM31"/>
<feature type="binding site" evidence="2">
    <location>
        <position position="182"/>
    </location>
    <ligand>
        <name>FAD</name>
        <dbReference type="ChEBI" id="CHEBI:57692"/>
    </ligand>
</feature>
<dbReference type="GO" id="GO:0050660">
    <property type="term" value="F:flavin adenine dinucleotide binding"/>
    <property type="evidence" value="ECO:0007669"/>
    <property type="project" value="InterPro"/>
</dbReference>
<dbReference type="GeneID" id="114252768"/>
<dbReference type="Proteomes" id="UP000504629">
    <property type="component" value="Unplaced"/>
</dbReference>
<dbReference type="InterPro" id="IPR000172">
    <property type="entry name" value="GMC_OxRdtase_N"/>
</dbReference>
<keyword evidence="5" id="KW-1185">Reference proteome</keyword>